<dbReference type="Gene3D" id="3.40.50.300">
    <property type="entry name" value="P-loop containing nucleotide triphosphate hydrolases"/>
    <property type="match status" value="1"/>
</dbReference>
<comment type="caution">
    <text evidence="2">The sequence shown here is derived from an EMBL/GenBank/DDBJ whole genome shotgun (WGS) entry which is preliminary data.</text>
</comment>
<dbReference type="PANTHER" id="PTHR37512">
    <property type="entry name" value="TRIFUNCTIONAL NAD BIOSYNTHESIS/REGULATOR PROTEIN NADR"/>
    <property type="match status" value="1"/>
</dbReference>
<evidence type="ECO:0000313" key="2">
    <source>
        <dbReference type="EMBL" id="MCJ2178351.1"/>
    </source>
</evidence>
<dbReference type="Proteomes" id="UP001162880">
    <property type="component" value="Unassembled WGS sequence"/>
</dbReference>
<dbReference type="EMBL" id="JALHLE010000007">
    <property type="protein sequence ID" value="MCJ2178351.1"/>
    <property type="molecule type" value="Genomic_DNA"/>
</dbReference>
<feature type="domain" description="NadR/Ttd14 AAA" evidence="1">
    <location>
        <begin position="4"/>
        <end position="152"/>
    </location>
</feature>
<accession>A0ABT0B084</accession>
<dbReference type="SUPFAM" id="SSF52540">
    <property type="entry name" value="P-loop containing nucleoside triphosphate hydrolases"/>
    <property type="match status" value="1"/>
</dbReference>
<protein>
    <submittedName>
        <fullName evidence="2">ATP-binding protein</fullName>
    </submittedName>
</protein>
<dbReference type="Pfam" id="PF13521">
    <property type="entry name" value="AAA_28"/>
    <property type="match status" value="1"/>
</dbReference>
<dbReference type="InterPro" id="IPR027417">
    <property type="entry name" value="P-loop_NTPase"/>
</dbReference>
<organism evidence="2 3">
    <name type="scientific">Novosphingobium album</name>
    <name type="common">ex Hu et al. 2023</name>
    <dbReference type="NCBI Taxonomy" id="2930093"/>
    <lineage>
        <taxon>Bacteria</taxon>
        <taxon>Pseudomonadati</taxon>
        <taxon>Pseudomonadota</taxon>
        <taxon>Alphaproteobacteria</taxon>
        <taxon>Sphingomonadales</taxon>
        <taxon>Sphingomonadaceae</taxon>
        <taxon>Novosphingobium</taxon>
    </lineage>
</organism>
<gene>
    <name evidence="2" type="ORF">MTR64_07230</name>
</gene>
<evidence type="ECO:0000313" key="3">
    <source>
        <dbReference type="Proteomes" id="UP001162880"/>
    </source>
</evidence>
<reference evidence="2" key="1">
    <citation type="submission" date="2022-03" db="EMBL/GenBank/DDBJ databases">
        <title>Identification of a novel bacterium isolated from mangrove sediments.</title>
        <authorList>
            <person name="Pan X."/>
        </authorList>
    </citation>
    <scope>NUCLEOTIDE SEQUENCE</scope>
    <source>
        <strain evidence="2">B2580</strain>
    </source>
</reference>
<keyword evidence="3" id="KW-1185">Reference proteome</keyword>
<proteinExistence type="predicted"/>
<evidence type="ECO:0000259" key="1">
    <source>
        <dbReference type="Pfam" id="PF13521"/>
    </source>
</evidence>
<dbReference type="InterPro" id="IPR052735">
    <property type="entry name" value="NAD_biosynth-regulator"/>
</dbReference>
<dbReference type="PANTHER" id="PTHR37512:SF1">
    <property type="entry name" value="NADR_TTD14 AAA DOMAIN-CONTAINING PROTEIN"/>
    <property type="match status" value="1"/>
</dbReference>
<dbReference type="InterPro" id="IPR038727">
    <property type="entry name" value="NadR/Ttd14_AAA_dom"/>
</dbReference>
<dbReference type="GO" id="GO:0005524">
    <property type="term" value="F:ATP binding"/>
    <property type="evidence" value="ECO:0007669"/>
    <property type="project" value="UniProtKB-KW"/>
</dbReference>
<dbReference type="RefSeq" id="WP_243992297.1">
    <property type="nucleotide sequence ID" value="NZ_JALHLE010000007.1"/>
</dbReference>
<sequence length="168" mass="18907">MKTVCLHGPESTGKTVLAGKLGYPWVPEYGRAYCEQRGTSLEMVDLLAIAEGQAAENRKAMVTELPLLVLDTDQLMTAAWAQMLFGEVPEALMAYPKADLYLLFAPDVPWFDDGTRFFGEYEKRSRFADLAEEMLTRAGVPYVRICGDWEQRERLAREAIGELFSFAP</sequence>
<keyword evidence="2" id="KW-0067">ATP-binding</keyword>
<name>A0ABT0B084_9SPHN</name>
<keyword evidence="2" id="KW-0547">Nucleotide-binding</keyword>